<evidence type="ECO:0000313" key="4">
    <source>
        <dbReference type="WBParaSite" id="L893_g18412.t1"/>
    </source>
</evidence>
<name>A0A1I7YPK4_9BILA</name>
<dbReference type="WBParaSite" id="L893_g18412.t1">
    <property type="protein sequence ID" value="L893_g18412.t1"/>
    <property type="gene ID" value="L893_g18412"/>
</dbReference>
<reference evidence="4" key="1">
    <citation type="submission" date="2016-11" db="UniProtKB">
        <authorList>
            <consortium name="WormBaseParasite"/>
        </authorList>
    </citation>
    <scope>IDENTIFICATION</scope>
</reference>
<dbReference type="PANTHER" id="PTHR12243">
    <property type="entry name" value="MADF DOMAIN TRANSCRIPTION FACTOR"/>
    <property type="match status" value="1"/>
</dbReference>
<evidence type="ECO:0000313" key="3">
    <source>
        <dbReference type="Proteomes" id="UP000095287"/>
    </source>
</evidence>
<feature type="region of interest" description="Disordered" evidence="1">
    <location>
        <begin position="112"/>
        <end position="137"/>
    </location>
</feature>
<feature type="compositionally biased region" description="Polar residues" evidence="1">
    <location>
        <begin position="115"/>
        <end position="126"/>
    </location>
</feature>
<evidence type="ECO:0000259" key="2">
    <source>
        <dbReference type="PROSITE" id="PS51029"/>
    </source>
</evidence>
<dbReference type="SMART" id="SM00595">
    <property type="entry name" value="MADF"/>
    <property type="match status" value="1"/>
</dbReference>
<dbReference type="AlphaFoldDB" id="A0A1I7YPK4"/>
<dbReference type="Pfam" id="PF10545">
    <property type="entry name" value="MADF_DNA_bdg"/>
    <property type="match status" value="1"/>
</dbReference>
<protein>
    <submittedName>
        <fullName evidence="4">MADF domain-containing protein</fullName>
    </submittedName>
</protein>
<proteinExistence type="predicted"/>
<dbReference type="InterPro" id="IPR039353">
    <property type="entry name" value="TF_Adf1"/>
</dbReference>
<feature type="domain" description="MADF" evidence="2">
    <location>
        <begin position="155"/>
        <end position="251"/>
    </location>
</feature>
<organism evidence="3 4">
    <name type="scientific">Steinernema glaseri</name>
    <dbReference type="NCBI Taxonomy" id="37863"/>
    <lineage>
        <taxon>Eukaryota</taxon>
        <taxon>Metazoa</taxon>
        <taxon>Ecdysozoa</taxon>
        <taxon>Nematoda</taxon>
        <taxon>Chromadorea</taxon>
        <taxon>Rhabditida</taxon>
        <taxon>Tylenchina</taxon>
        <taxon>Panagrolaimomorpha</taxon>
        <taxon>Strongyloidoidea</taxon>
        <taxon>Steinernematidae</taxon>
        <taxon>Steinernema</taxon>
    </lineage>
</organism>
<dbReference type="PROSITE" id="PS51029">
    <property type="entry name" value="MADF"/>
    <property type="match status" value="1"/>
</dbReference>
<dbReference type="InterPro" id="IPR006578">
    <property type="entry name" value="MADF-dom"/>
</dbReference>
<dbReference type="Proteomes" id="UP000095287">
    <property type="component" value="Unplaced"/>
</dbReference>
<evidence type="ECO:0000256" key="1">
    <source>
        <dbReference type="SAM" id="MobiDB-lite"/>
    </source>
</evidence>
<dbReference type="Gene3D" id="1.10.10.60">
    <property type="entry name" value="Homeodomain-like"/>
    <property type="match status" value="1"/>
</dbReference>
<dbReference type="PANTHER" id="PTHR12243:SF67">
    <property type="entry name" value="COREPRESSOR OF PANGOLIN, ISOFORM A-RELATED"/>
    <property type="match status" value="1"/>
</dbReference>
<sequence>MSFLTEVFDIQCRLTIRVRIQSEGMSTLVTVDTAASAYIRLWDHSAQLAAKPGRFNINRRVMVHSSHTKSYDSETFIIKTMFPYGDALNASDTPSSSTNFDLFSYVDENEEPQHRQQILPPSSTDSAHIKHPNKRKKTIEELDTSKLSEEDFKRSLVAEVRVREFMWNPNHEDYLNTYKKTLVFQEIANKMNSEHGVHVSGELCSHTWNSLRKYYNELRNGPPTGSSADSVRKIERWTFYADLKFLEEAHRAIKMPRMLLENASAHEYCYAGAGGNDIGNSSLQGSCSPQIVSSNSPPVSKAKKKKATIDPIDQELVSAISSVTKQISSEKEGLEHRFGDYVAEVLKMVSNKNPTLATDMKEEIMNTCSKFERLVLNDEQ</sequence>
<keyword evidence="3" id="KW-1185">Reference proteome</keyword>
<accession>A0A1I7YPK4</accession>